<dbReference type="InterPro" id="IPR035948">
    <property type="entry name" value="YwqG-like_sf"/>
</dbReference>
<dbReference type="RefSeq" id="WP_095406103.1">
    <property type="nucleotide sequence ID" value="NZ_NOJZ02000004.1"/>
</dbReference>
<dbReference type="InterPro" id="IPR015315">
    <property type="entry name" value="DUF1963"/>
</dbReference>
<sequence length="279" mass="33062">MNNKVTLEKLEKILEKTERSTLKDVVHIKVSSEIPALFDSKFGGIPYLPPDKELPIDKDGNKLKLLAQINFEQVPHLDIFPKEGILQFFIGTDDLYGLDFDNQTNQDGFKVIYHEFVDLSINEEDIKMRIEEYEVEDFPFEEEYKVEFNLSKEKISTDDYRFDEEGFIKEFNKEFPSIKVSELFELYDLYEDIYIELFENKYPNKHKIGGYPFFTQGDPRGYKEDLKRFDTLLLQIDSEYQNTDVDIMWGDSGVCNFFINSQDLKNKDFSKVVYNWDCY</sequence>
<dbReference type="PANTHER" id="PTHR36436">
    <property type="entry name" value="SLL5081 PROTEIN"/>
    <property type="match status" value="1"/>
</dbReference>
<dbReference type="AlphaFoldDB" id="A0A371IUZ9"/>
<dbReference type="OrthoDB" id="57088at2"/>
<evidence type="ECO:0000313" key="2">
    <source>
        <dbReference type="Proteomes" id="UP000243494"/>
    </source>
</evidence>
<comment type="caution">
    <text evidence="1">The sequence shown here is derived from an EMBL/GenBank/DDBJ whole genome shotgun (WGS) entry which is preliminary data.</text>
</comment>
<dbReference type="Gene3D" id="2.30.320.10">
    <property type="entry name" value="YwqG-like"/>
    <property type="match status" value="1"/>
</dbReference>
<name>A0A371IUZ9_9FIRM</name>
<dbReference type="EMBL" id="NOJZ02000004">
    <property type="protein sequence ID" value="RDY24295.1"/>
    <property type="molecule type" value="Genomic_DNA"/>
</dbReference>
<gene>
    <name evidence="1" type="ORF">CHF27_004220</name>
</gene>
<proteinExistence type="predicted"/>
<reference evidence="1 2" key="1">
    <citation type="journal article" date="2017" name="Genome Announc.">
        <title>Draft Genome Sequence of Romboutsia maritimum sp. nov. Strain CCRI-22766(T), Isolated from Coastal Estuarine Mud.</title>
        <authorList>
            <person name="Maheux A.F."/>
            <person name="Boudreau D.K."/>
            <person name="Berube E."/>
            <person name="Boissinot M."/>
            <person name="Raymond F."/>
            <person name="Brodeur S."/>
            <person name="Corbeil J."/>
            <person name="Brightwell G."/>
            <person name="Broda D."/>
            <person name="Omar R.F."/>
            <person name="Bergeron M.G."/>
        </authorList>
    </citation>
    <scope>NUCLEOTIDE SEQUENCE [LARGE SCALE GENOMIC DNA]</scope>
    <source>
        <strain evidence="1 2">CCRI-22766</strain>
    </source>
</reference>
<protein>
    <submittedName>
        <fullName evidence="1">DUF1963 domain-containing protein</fullName>
    </submittedName>
</protein>
<dbReference type="Pfam" id="PF09234">
    <property type="entry name" value="DUF1963"/>
    <property type="match status" value="1"/>
</dbReference>
<accession>A0A371IUZ9</accession>
<dbReference type="SUPFAM" id="SSF103032">
    <property type="entry name" value="Hypothetical protein YwqG"/>
    <property type="match status" value="1"/>
</dbReference>
<keyword evidence="2" id="KW-1185">Reference proteome</keyword>
<dbReference type="PANTHER" id="PTHR36436:SF6">
    <property type="entry name" value="SLL5081 PROTEIN"/>
    <property type="match status" value="1"/>
</dbReference>
<evidence type="ECO:0000313" key="1">
    <source>
        <dbReference type="EMBL" id="RDY24295.1"/>
    </source>
</evidence>
<dbReference type="Proteomes" id="UP000243494">
    <property type="component" value="Unassembled WGS sequence"/>
</dbReference>
<organism evidence="1 2">
    <name type="scientific">Romboutsia maritimum</name>
    <dbReference type="NCBI Taxonomy" id="2020948"/>
    <lineage>
        <taxon>Bacteria</taxon>
        <taxon>Bacillati</taxon>
        <taxon>Bacillota</taxon>
        <taxon>Clostridia</taxon>
        <taxon>Peptostreptococcales</taxon>
        <taxon>Peptostreptococcaceae</taxon>
        <taxon>Romboutsia</taxon>
    </lineage>
</organism>